<protein>
    <recommendedName>
        <fullName evidence="1">Methyltransferase type 12 domain-containing protein</fullName>
    </recommendedName>
</protein>
<dbReference type="PANTHER" id="PTHR37886">
    <property type="entry name" value="S-ADENOSYL-L-METHIONINE-DEPENDENT METHYLTRANSFERASES SUPERFAMILY PROTEIN"/>
    <property type="match status" value="1"/>
</dbReference>
<sequence>QVLNPNWHRNRFWEEMGKLQFDFLVARGLKPEHYFLDVGCGSLRGGVHFIHYLEQGHYFGIDKNKEYLDAGRNIELVRYKLRNKKSILVQMNNFDFQSLNAKFDYALAQSVFTHLPLNNIIRAIINIEKVLVEGGQFYATFFENPQGKFNLDQVVHHPHGVITYFDKDPFHYNFKTFQWICEATNLKVEYIGDWKHPNDQMMMVFRRI</sequence>
<dbReference type="PANTHER" id="PTHR37886:SF1">
    <property type="entry name" value="S-ADENOSYL-L-METHIONINE-DEPENDENT METHYLTRANSFERASES SUPERFAMILY PROTEIN"/>
    <property type="match status" value="1"/>
</dbReference>
<evidence type="ECO:0000259" key="1">
    <source>
        <dbReference type="Pfam" id="PF08242"/>
    </source>
</evidence>
<organism evidence="2">
    <name type="scientific">marine sediment metagenome</name>
    <dbReference type="NCBI Taxonomy" id="412755"/>
    <lineage>
        <taxon>unclassified sequences</taxon>
        <taxon>metagenomes</taxon>
        <taxon>ecological metagenomes</taxon>
    </lineage>
</organism>
<feature type="non-terminal residue" evidence="2">
    <location>
        <position position="1"/>
    </location>
</feature>
<reference evidence="2" key="1">
    <citation type="journal article" date="2014" name="Front. Microbiol.">
        <title>High frequency of phylogenetically diverse reductive dehalogenase-homologous genes in deep subseafloor sedimentary metagenomes.</title>
        <authorList>
            <person name="Kawai M."/>
            <person name="Futagami T."/>
            <person name="Toyoda A."/>
            <person name="Takaki Y."/>
            <person name="Nishi S."/>
            <person name="Hori S."/>
            <person name="Arai W."/>
            <person name="Tsubouchi T."/>
            <person name="Morono Y."/>
            <person name="Uchiyama I."/>
            <person name="Ito T."/>
            <person name="Fujiyama A."/>
            <person name="Inagaki F."/>
            <person name="Takami H."/>
        </authorList>
    </citation>
    <scope>NUCLEOTIDE SEQUENCE</scope>
    <source>
        <strain evidence="2">Expedition CK06-06</strain>
    </source>
</reference>
<comment type="caution">
    <text evidence="2">The sequence shown here is derived from an EMBL/GenBank/DDBJ whole genome shotgun (WGS) entry which is preliminary data.</text>
</comment>
<gene>
    <name evidence="2" type="ORF">S06H3_30697</name>
</gene>
<dbReference type="InterPro" id="IPR013217">
    <property type="entry name" value="Methyltransf_12"/>
</dbReference>
<accession>X1NKH7</accession>
<feature type="domain" description="Methyltransferase type 12" evidence="1">
    <location>
        <begin position="36"/>
        <end position="137"/>
    </location>
</feature>
<dbReference type="Gene3D" id="3.40.50.150">
    <property type="entry name" value="Vaccinia Virus protein VP39"/>
    <property type="match status" value="1"/>
</dbReference>
<dbReference type="AlphaFoldDB" id="X1NKH7"/>
<dbReference type="Pfam" id="PF08242">
    <property type="entry name" value="Methyltransf_12"/>
    <property type="match status" value="1"/>
</dbReference>
<dbReference type="SUPFAM" id="SSF53335">
    <property type="entry name" value="S-adenosyl-L-methionine-dependent methyltransferases"/>
    <property type="match status" value="1"/>
</dbReference>
<proteinExistence type="predicted"/>
<dbReference type="CDD" id="cd02440">
    <property type="entry name" value="AdoMet_MTases"/>
    <property type="match status" value="1"/>
</dbReference>
<dbReference type="EMBL" id="BARV01018103">
    <property type="protein sequence ID" value="GAI30726.1"/>
    <property type="molecule type" value="Genomic_DNA"/>
</dbReference>
<dbReference type="InterPro" id="IPR029063">
    <property type="entry name" value="SAM-dependent_MTases_sf"/>
</dbReference>
<name>X1NKH7_9ZZZZ</name>
<evidence type="ECO:0000313" key="2">
    <source>
        <dbReference type="EMBL" id="GAI30726.1"/>
    </source>
</evidence>